<feature type="transmembrane region" description="Helical" evidence="14">
    <location>
        <begin position="262"/>
        <end position="286"/>
    </location>
</feature>
<dbReference type="GO" id="GO:0031410">
    <property type="term" value="C:cytoplasmic vesicle"/>
    <property type="evidence" value="ECO:0007669"/>
    <property type="project" value="TreeGrafter"/>
</dbReference>
<dbReference type="PANTHER" id="PTHR23288">
    <property type="entry name" value="OCCLUDIN AND RNA POLYMERASE II ELONGATION FACTOR ELL"/>
    <property type="match status" value="1"/>
</dbReference>
<dbReference type="AlphaFoldDB" id="A0A8D0G346"/>
<keyword evidence="8 14" id="KW-1133">Transmembrane helix</keyword>
<dbReference type="Proteomes" id="UP000694392">
    <property type="component" value="Unplaced"/>
</dbReference>
<evidence type="ECO:0000256" key="5">
    <source>
        <dbReference type="ARBA" id="ARBA00022475"/>
    </source>
</evidence>
<protein>
    <submittedName>
        <fullName evidence="17">MARVEL domain containing 2</fullName>
    </submittedName>
</protein>
<evidence type="ECO:0000313" key="18">
    <source>
        <dbReference type="Proteomes" id="UP000694392"/>
    </source>
</evidence>
<dbReference type="PROSITE" id="PS51225">
    <property type="entry name" value="MARVEL"/>
    <property type="match status" value="1"/>
</dbReference>
<keyword evidence="9" id="KW-0175">Coiled coil</keyword>
<dbReference type="SUPFAM" id="SSF144292">
    <property type="entry name" value="occludin/ELL-like"/>
    <property type="match status" value="1"/>
</dbReference>
<feature type="region of interest" description="Disordered" evidence="13">
    <location>
        <begin position="120"/>
        <end position="152"/>
    </location>
</feature>
<keyword evidence="10 11" id="KW-0472">Membrane</keyword>
<dbReference type="PROSITE" id="PS51980">
    <property type="entry name" value="OCEL"/>
    <property type="match status" value="1"/>
</dbReference>
<feature type="transmembrane region" description="Helical" evidence="14">
    <location>
        <begin position="203"/>
        <end position="226"/>
    </location>
</feature>
<keyword evidence="4" id="KW-0796">Tight junction</keyword>
<sequence>MSSRSALSDPRSSQPGRSIHYDEVYEDSLLPEDSARPLPNFQNAKLALNADPLPPPPLPLQPPFGPESYPSDSEEPAGTSNLKPVRRFIPDSLKNFFKGKRNSPKWNKPVSEIKYISDGVECSPPASPTPTPEKPESNSVPSSYKDPYGGSGGIYNSRKETEAMLPLDPYGSLGRHTQTALTYSEKVEAYNLRYSYMKSWAGLLRILGVVELLLGAGVFACVTAYVHKDNEWYNMYGYTQPYGYGANSMYVGYFYNGPKTPFVLVVAAVAWIATIVLLVLGMSMYYRTILLDSNWWPLTEFGINVALFILYMAAAVVYVNDANRGGLCYYQLFNTPMNAGFCRIEGGQTAAMIFLFVTMIIYLISAVVCLKLWRHEGARRHRERMEQEYEGGDKPREVVDYKQLKSVDIKPELLNGYIPAGHIPKPIVMPDYFAKYPVIQTDDERDRYKAVFNDQFAEYKELTSEVQAVLKKFDHLDALMRKLPHHSENTLEHDRISKVLQEYQKKKNDPSFLEKKERCDYLKSKLSHIKQRIQEYDKVMNWNVQA</sequence>
<dbReference type="Pfam" id="PF01284">
    <property type="entry name" value="MARVEL"/>
    <property type="match status" value="1"/>
</dbReference>
<reference evidence="17" key="1">
    <citation type="submission" date="2025-08" db="UniProtKB">
        <authorList>
            <consortium name="Ensembl"/>
        </authorList>
    </citation>
    <scope>IDENTIFICATION</scope>
</reference>
<accession>A0A8D0G346</accession>
<gene>
    <name evidence="17" type="primary">MARVELD2</name>
</gene>
<feature type="transmembrane region" description="Helical" evidence="14">
    <location>
        <begin position="298"/>
        <end position="319"/>
    </location>
</feature>
<comment type="subcellular location">
    <subcellularLocation>
        <location evidence="1">Cell junction</location>
        <location evidence="1">Tight junction</location>
    </subcellularLocation>
    <subcellularLocation>
        <location evidence="2">Cell membrane</location>
        <topology evidence="2">Multi-pass membrane protein</topology>
    </subcellularLocation>
</comment>
<evidence type="ECO:0000256" key="1">
    <source>
        <dbReference type="ARBA" id="ARBA00004435"/>
    </source>
</evidence>
<proteinExistence type="inferred from homology"/>
<evidence type="ECO:0000259" key="15">
    <source>
        <dbReference type="PROSITE" id="PS51225"/>
    </source>
</evidence>
<organism evidence="17 18">
    <name type="scientific">Sphenodon punctatus</name>
    <name type="common">Tuatara</name>
    <name type="synonym">Hatteria punctata</name>
    <dbReference type="NCBI Taxonomy" id="8508"/>
    <lineage>
        <taxon>Eukaryota</taxon>
        <taxon>Metazoa</taxon>
        <taxon>Chordata</taxon>
        <taxon>Craniata</taxon>
        <taxon>Vertebrata</taxon>
        <taxon>Euteleostomi</taxon>
        <taxon>Lepidosauria</taxon>
        <taxon>Sphenodontia</taxon>
        <taxon>Sphenodontidae</taxon>
        <taxon>Sphenodon</taxon>
    </lineage>
</organism>
<feature type="domain" description="OCEL" evidence="16">
    <location>
        <begin position="430"/>
        <end position="541"/>
    </location>
</feature>
<dbReference type="Pfam" id="PF07303">
    <property type="entry name" value="Occludin_ELL"/>
    <property type="match status" value="1"/>
</dbReference>
<evidence type="ECO:0000256" key="2">
    <source>
        <dbReference type="ARBA" id="ARBA00004651"/>
    </source>
</evidence>
<evidence type="ECO:0000256" key="8">
    <source>
        <dbReference type="ARBA" id="ARBA00022989"/>
    </source>
</evidence>
<evidence type="ECO:0000256" key="9">
    <source>
        <dbReference type="ARBA" id="ARBA00023054"/>
    </source>
</evidence>
<feature type="compositionally biased region" description="Pro residues" evidence="13">
    <location>
        <begin position="52"/>
        <end position="65"/>
    </location>
</feature>
<evidence type="ECO:0000256" key="7">
    <source>
        <dbReference type="ARBA" id="ARBA00022949"/>
    </source>
</evidence>
<dbReference type="GO" id="GO:0016324">
    <property type="term" value="C:apical plasma membrane"/>
    <property type="evidence" value="ECO:0007669"/>
    <property type="project" value="TreeGrafter"/>
</dbReference>
<feature type="transmembrane region" description="Helical" evidence="14">
    <location>
        <begin position="350"/>
        <end position="373"/>
    </location>
</feature>
<dbReference type="InterPro" id="IPR008253">
    <property type="entry name" value="Marvel"/>
</dbReference>
<name>A0A8D0G346_SPHPU</name>
<keyword evidence="7" id="KW-0965">Cell junction</keyword>
<comment type="similarity">
    <text evidence="3 12">Belongs to the ELL/occludin family.</text>
</comment>
<dbReference type="Gene3D" id="6.10.140.340">
    <property type="match status" value="1"/>
</dbReference>
<dbReference type="GO" id="GO:0070830">
    <property type="term" value="P:bicellular tight junction assembly"/>
    <property type="evidence" value="ECO:0007669"/>
    <property type="project" value="TreeGrafter"/>
</dbReference>
<dbReference type="PANTHER" id="PTHR23288:SF3">
    <property type="entry name" value="MARVEL DOMAIN-CONTAINING PROTEIN 2"/>
    <property type="match status" value="1"/>
</dbReference>
<evidence type="ECO:0000256" key="4">
    <source>
        <dbReference type="ARBA" id="ARBA00022427"/>
    </source>
</evidence>
<dbReference type="InterPro" id="IPR031176">
    <property type="entry name" value="ELL/occludin"/>
</dbReference>
<feature type="domain" description="MARVEL" evidence="15">
    <location>
        <begin position="199"/>
        <end position="374"/>
    </location>
</feature>
<evidence type="ECO:0000256" key="14">
    <source>
        <dbReference type="SAM" id="Phobius"/>
    </source>
</evidence>
<evidence type="ECO:0000256" key="6">
    <source>
        <dbReference type="ARBA" id="ARBA00022692"/>
    </source>
</evidence>
<dbReference type="GeneTree" id="ENSGT00940000155771"/>
<evidence type="ECO:0000256" key="10">
    <source>
        <dbReference type="ARBA" id="ARBA00023136"/>
    </source>
</evidence>
<evidence type="ECO:0000256" key="3">
    <source>
        <dbReference type="ARBA" id="ARBA00009171"/>
    </source>
</evidence>
<feature type="compositionally biased region" description="Low complexity" evidence="13">
    <location>
        <begin position="1"/>
        <end position="13"/>
    </location>
</feature>
<keyword evidence="5" id="KW-1003">Cell membrane</keyword>
<keyword evidence="18" id="KW-1185">Reference proteome</keyword>
<evidence type="ECO:0000313" key="17">
    <source>
        <dbReference type="Ensembl" id="ENSSPUP00000000512.1"/>
    </source>
</evidence>
<evidence type="ECO:0000256" key="12">
    <source>
        <dbReference type="PROSITE-ProRule" id="PRU01324"/>
    </source>
</evidence>
<reference evidence="17" key="2">
    <citation type="submission" date="2025-09" db="UniProtKB">
        <authorList>
            <consortium name="Ensembl"/>
        </authorList>
    </citation>
    <scope>IDENTIFICATION</scope>
</reference>
<dbReference type="InterPro" id="IPR010844">
    <property type="entry name" value="Occludin_ELL"/>
</dbReference>
<dbReference type="GO" id="GO:0005923">
    <property type="term" value="C:bicellular tight junction"/>
    <property type="evidence" value="ECO:0007669"/>
    <property type="project" value="UniProtKB-SubCell"/>
</dbReference>
<evidence type="ECO:0000256" key="11">
    <source>
        <dbReference type="PROSITE-ProRule" id="PRU00581"/>
    </source>
</evidence>
<evidence type="ECO:0000259" key="16">
    <source>
        <dbReference type="PROSITE" id="PS51980"/>
    </source>
</evidence>
<dbReference type="Ensembl" id="ENSSPUT00000000551.1">
    <property type="protein sequence ID" value="ENSSPUP00000000512.1"/>
    <property type="gene ID" value="ENSSPUG00000000468.1"/>
</dbReference>
<evidence type="ECO:0000256" key="13">
    <source>
        <dbReference type="SAM" id="MobiDB-lite"/>
    </source>
</evidence>
<keyword evidence="6 11" id="KW-0812">Transmembrane</keyword>
<feature type="region of interest" description="Disordered" evidence="13">
    <location>
        <begin position="1"/>
        <end position="85"/>
    </location>
</feature>